<dbReference type="OrthoDB" id="10371304at2759"/>
<gene>
    <name evidence="2" type="ORF">TM35_000011030</name>
</gene>
<dbReference type="RefSeq" id="XP_028887292.1">
    <property type="nucleotide sequence ID" value="XM_029020784.1"/>
</dbReference>
<protein>
    <submittedName>
        <fullName evidence="2">Uncharacterized protein</fullName>
    </submittedName>
</protein>
<evidence type="ECO:0000313" key="3">
    <source>
        <dbReference type="Proteomes" id="UP000192257"/>
    </source>
</evidence>
<accession>A0A1X0P8F3</accession>
<sequence>MLSSSVGVMRAKESGIRKYGNSGAICSPFLLPYSGSKRQKRRKECYHEHQQQEPRYWEDKGRENLTGGQKLLSPTPHREEYPTLPSSSLETVSRFSLPYASGKKIVSKTSPNALLNSIEESEDAVHRLIEALSTSSWSSSNASEELLENETAS</sequence>
<evidence type="ECO:0000313" key="2">
    <source>
        <dbReference type="EMBL" id="ORC93226.1"/>
    </source>
</evidence>
<evidence type="ECO:0000256" key="1">
    <source>
        <dbReference type="SAM" id="MobiDB-lite"/>
    </source>
</evidence>
<feature type="region of interest" description="Disordered" evidence="1">
    <location>
        <begin position="134"/>
        <end position="153"/>
    </location>
</feature>
<name>A0A1X0P8F3_9TRYP</name>
<dbReference type="VEuPathDB" id="TriTrypDB:TM35_000011030"/>
<reference evidence="2 3" key="1">
    <citation type="submission" date="2017-03" db="EMBL/GenBank/DDBJ databases">
        <title>An alternative strategy for trypanosome survival in the mammalian bloodstream revealed through genome and transcriptome analysis of the ubiquitous bovine parasite Trypanosoma (Megatrypanum) theileri.</title>
        <authorList>
            <person name="Kelly S."/>
            <person name="Ivens A."/>
            <person name="Mott A."/>
            <person name="O'Neill E."/>
            <person name="Emms D."/>
            <person name="Macleod O."/>
            <person name="Voorheis P."/>
            <person name="Matthews J."/>
            <person name="Matthews K."/>
            <person name="Carrington M."/>
        </authorList>
    </citation>
    <scope>NUCLEOTIDE SEQUENCE [LARGE SCALE GENOMIC DNA]</scope>
    <source>
        <strain evidence="2">Edinburgh</strain>
    </source>
</reference>
<proteinExistence type="predicted"/>
<dbReference type="AlphaFoldDB" id="A0A1X0P8F3"/>
<organism evidence="2 3">
    <name type="scientific">Trypanosoma theileri</name>
    <dbReference type="NCBI Taxonomy" id="67003"/>
    <lineage>
        <taxon>Eukaryota</taxon>
        <taxon>Discoba</taxon>
        <taxon>Euglenozoa</taxon>
        <taxon>Kinetoplastea</taxon>
        <taxon>Metakinetoplastina</taxon>
        <taxon>Trypanosomatida</taxon>
        <taxon>Trypanosomatidae</taxon>
        <taxon>Trypanosoma</taxon>
    </lineage>
</organism>
<feature type="region of interest" description="Disordered" evidence="1">
    <location>
        <begin position="40"/>
        <end position="87"/>
    </location>
</feature>
<dbReference type="EMBL" id="NBCO01000001">
    <property type="protein sequence ID" value="ORC93226.1"/>
    <property type="molecule type" value="Genomic_DNA"/>
</dbReference>
<feature type="compositionally biased region" description="Basic and acidic residues" evidence="1">
    <location>
        <begin position="45"/>
        <end position="63"/>
    </location>
</feature>
<comment type="caution">
    <text evidence="2">The sequence shown here is derived from an EMBL/GenBank/DDBJ whole genome shotgun (WGS) entry which is preliminary data.</text>
</comment>
<dbReference type="Proteomes" id="UP000192257">
    <property type="component" value="Unassembled WGS sequence"/>
</dbReference>
<keyword evidence="3" id="KW-1185">Reference proteome</keyword>
<dbReference type="GeneID" id="39980564"/>